<keyword evidence="1" id="KW-0560">Oxidoreductase</keyword>
<organism evidence="3 4">
    <name type="scientific">Lithocarpus litseifolius</name>
    <dbReference type="NCBI Taxonomy" id="425828"/>
    <lineage>
        <taxon>Eukaryota</taxon>
        <taxon>Viridiplantae</taxon>
        <taxon>Streptophyta</taxon>
        <taxon>Embryophyta</taxon>
        <taxon>Tracheophyta</taxon>
        <taxon>Spermatophyta</taxon>
        <taxon>Magnoliopsida</taxon>
        <taxon>eudicotyledons</taxon>
        <taxon>Gunneridae</taxon>
        <taxon>Pentapetalae</taxon>
        <taxon>rosids</taxon>
        <taxon>fabids</taxon>
        <taxon>Fagales</taxon>
        <taxon>Fagaceae</taxon>
        <taxon>Lithocarpus</taxon>
    </lineage>
</organism>
<dbReference type="GO" id="GO:0004497">
    <property type="term" value="F:monooxygenase activity"/>
    <property type="evidence" value="ECO:0007669"/>
    <property type="project" value="UniProtKB-KW"/>
</dbReference>
<comment type="caution">
    <text evidence="3">The sequence shown here is derived from an EMBL/GenBank/DDBJ whole genome shotgun (WGS) entry which is preliminary data.</text>
</comment>
<dbReference type="PANTHER" id="PTHR45934:SF20">
    <property type="entry name" value="MONOOXYGENASE 2-RELATED"/>
    <property type="match status" value="1"/>
</dbReference>
<evidence type="ECO:0000256" key="1">
    <source>
        <dbReference type="ARBA" id="ARBA00023002"/>
    </source>
</evidence>
<evidence type="ECO:0000313" key="3">
    <source>
        <dbReference type="EMBL" id="KAK9988740.1"/>
    </source>
</evidence>
<evidence type="ECO:0000313" key="4">
    <source>
        <dbReference type="Proteomes" id="UP001459277"/>
    </source>
</evidence>
<dbReference type="PANTHER" id="PTHR45934">
    <property type="entry name" value="FAD/NAD(P)-BINDING OXIDOREDUCTASE FAMILY PROTEIN"/>
    <property type="match status" value="1"/>
</dbReference>
<sequence>MSLNLIDIHAQFENVAEFSDNFDPQYTPLVGPGQISPLVENQLITEHHGVAFREFLKQLSKLSNPFEFTADGAQVLGFSGDLRKIFMGLAGIVIGTHNRGYFYGDLIHRVRISSDFNPTVPFDSYSSDDVDTDVNFGKLCDVFHLRRMVAIILRLSFWTYDVRRYNDLFSDPIKLFFSGVFLYPGYSRFQFFHPIFYNSQDRLRFVDVVQKLAYSNKKIFIENLDLEQPDYNLNTWWDRIPQQSVLSDIFNRRASSAEYKRGNGLPIFIRRVHQHFLNLHLMNSHDEIDGELHQLYPGYCSQILDACIRGFHEGWPILLLQVIITEKPTGFETTGGHEVRCVKRNLLLKAFAKELPSATIRYSSQVVSMMRQMKGVDWMWWSELSGDRWLGFKKPASTGRFSIRGHVDFKYSHGFEPKSMQFLGFGFVPCDDNSVYWFFTWTPSSQEKEREHSQAKMKHFKLSKLGNVPDQIRAFIENSELDSFIPYPIRYRYPWELLCGNISKGIVCVTGMHSTP</sequence>
<dbReference type="AlphaFoldDB" id="A0AAW2BXG5"/>
<dbReference type="Gene3D" id="3.30.9.30">
    <property type="match status" value="1"/>
</dbReference>
<proteinExistence type="predicted"/>
<gene>
    <name evidence="3" type="ORF">SO802_028979</name>
</gene>
<accession>A0AAW2BXG5</accession>
<dbReference type="InterPro" id="IPR044560">
    <property type="entry name" value="MOase"/>
</dbReference>
<keyword evidence="2" id="KW-0503">Monooxygenase</keyword>
<dbReference type="Proteomes" id="UP001459277">
    <property type="component" value="Unassembled WGS sequence"/>
</dbReference>
<protein>
    <submittedName>
        <fullName evidence="3">Uncharacterized protein</fullName>
    </submittedName>
</protein>
<evidence type="ECO:0000256" key="2">
    <source>
        <dbReference type="ARBA" id="ARBA00023033"/>
    </source>
</evidence>
<name>A0AAW2BXG5_9ROSI</name>
<keyword evidence="4" id="KW-1185">Reference proteome</keyword>
<reference evidence="3 4" key="1">
    <citation type="submission" date="2024-01" db="EMBL/GenBank/DDBJ databases">
        <title>A telomere-to-telomere, gap-free genome of sweet tea (Lithocarpus litseifolius).</title>
        <authorList>
            <person name="Zhou J."/>
        </authorList>
    </citation>
    <scope>NUCLEOTIDE SEQUENCE [LARGE SCALE GENOMIC DNA]</scope>
    <source>
        <strain evidence="3">Zhou-2022a</strain>
        <tissue evidence="3">Leaf</tissue>
    </source>
</reference>
<dbReference type="EMBL" id="JAZDWU010000010">
    <property type="protein sequence ID" value="KAK9988740.1"/>
    <property type="molecule type" value="Genomic_DNA"/>
</dbReference>